<evidence type="ECO:0000313" key="3">
    <source>
        <dbReference type="Proteomes" id="UP000436822"/>
    </source>
</evidence>
<dbReference type="InterPro" id="IPR012312">
    <property type="entry name" value="Hemerythrin-like"/>
</dbReference>
<evidence type="ECO:0000313" key="2">
    <source>
        <dbReference type="EMBL" id="GFE63266.1"/>
    </source>
</evidence>
<reference evidence="2 3" key="1">
    <citation type="submission" date="2019-12" db="EMBL/GenBank/DDBJ databases">
        <title>Litoreibacter badius sp. nov., a novel bacteriochlorophyll a-containing bacterium in the genus Litoreibacter.</title>
        <authorList>
            <person name="Kanamuro M."/>
            <person name="Takabe Y."/>
            <person name="Mori K."/>
            <person name="Takaichi S."/>
            <person name="Hanada S."/>
        </authorList>
    </citation>
    <scope>NUCLEOTIDE SEQUENCE [LARGE SCALE GENOMIC DNA]</scope>
    <source>
        <strain evidence="2 3">K6</strain>
    </source>
</reference>
<proteinExistence type="predicted"/>
<dbReference type="AlphaFoldDB" id="A0A6N6JAV6"/>
<dbReference type="Gene3D" id="1.20.120.520">
    <property type="entry name" value="nmb1532 protein domain like"/>
    <property type="match status" value="1"/>
</dbReference>
<feature type="domain" description="Hemerythrin-like" evidence="1">
    <location>
        <begin position="25"/>
        <end position="157"/>
    </location>
</feature>
<evidence type="ECO:0000259" key="1">
    <source>
        <dbReference type="Pfam" id="PF01814"/>
    </source>
</evidence>
<keyword evidence="3" id="KW-1185">Reference proteome</keyword>
<gene>
    <name evidence="2" type="ORF">KIN_03400</name>
</gene>
<dbReference type="OrthoDB" id="7619676at2"/>
<dbReference type="RefSeq" id="WP_159804215.1">
    <property type="nucleotide sequence ID" value="NZ_BLJE01000001.1"/>
</dbReference>
<organism evidence="2 3">
    <name type="scientific">Litoreibacter roseus</name>
    <dbReference type="NCBI Taxonomy" id="2601869"/>
    <lineage>
        <taxon>Bacteria</taxon>
        <taxon>Pseudomonadati</taxon>
        <taxon>Pseudomonadota</taxon>
        <taxon>Alphaproteobacteria</taxon>
        <taxon>Rhodobacterales</taxon>
        <taxon>Roseobacteraceae</taxon>
        <taxon>Litoreibacter</taxon>
    </lineage>
</organism>
<dbReference type="Proteomes" id="UP000436822">
    <property type="component" value="Unassembled WGS sequence"/>
</dbReference>
<comment type="caution">
    <text evidence="2">The sequence shown here is derived from an EMBL/GenBank/DDBJ whole genome shotgun (WGS) entry which is preliminary data.</text>
</comment>
<dbReference type="Pfam" id="PF01814">
    <property type="entry name" value="Hemerythrin"/>
    <property type="match status" value="1"/>
</dbReference>
<accession>A0A6N6JAV6</accession>
<name>A0A6N6JAV6_9RHOB</name>
<sequence length="189" mass="21426">MGKHIPLANRVTCLDPRVVCLLGTPLEFIHEDNLREREICVMFDAIAQGDASGDVVTAVLNYLTCELPLHLKDEEEDLFPLLKRRCEPEDEIEKVIATLLSAHARADRHTSEIAALLADLRETSRSPNHKERGALVKFALRARKHVSLENAVILPFARLRLTESDLETLYIRMCQRRGLDHLKGTQDVE</sequence>
<dbReference type="EMBL" id="BLJE01000001">
    <property type="protein sequence ID" value="GFE63266.1"/>
    <property type="molecule type" value="Genomic_DNA"/>
</dbReference>
<protein>
    <recommendedName>
        <fullName evidence="1">Hemerythrin-like domain-containing protein</fullName>
    </recommendedName>
</protein>